<protein>
    <submittedName>
        <fullName evidence="2">Uncharacterized protein</fullName>
    </submittedName>
</protein>
<dbReference type="EMBL" id="CAJOBP010096692">
    <property type="protein sequence ID" value="CAF4964327.1"/>
    <property type="molecule type" value="Genomic_DNA"/>
</dbReference>
<feature type="non-terminal residue" evidence="2">
    <location>
        <position position="80"/>
    </location>
</feature>
<feature type="non-terminal residue" evidence="2">
    <location>
        <position position="1"/>
    </location>
</feature>
<dbReference type="Proteomes" id="UP000663848">
    <property type="component" value="Unassembled WGS sequence"/>
</dbReference>
<evidence type="ECO:0000313" key="3">
    <source>
        <dbReference type="Proteomes" id="UP000663848"/>
    </source>
</evidence>
<accession>A0A822FCR9</accession>
<evidence type="ECO:0000313" key="4">
    <source>
        <dbReference type="Proteomes" id="UP000663873"/>
    </source>
</evidence>
<sequence length="80" mass="8915">LTLNLESGNRDILDYVRETGNLPLAYYDAQLTNTDKTVAGVLDDAITGILREGATLDKSSEAEWLTKELLNLRKYGIKEN</sequence>
<proteinExistence type="predicted"/>
<dbReference type="EMBL" id="CAJOBR010081458">
    <property type="protein sequence ID" value="CAF5124325.1"/>
    <property type="molecule type" value="Genomic_DNA"/>
</dbReference>
<evidence type="ECO:0000313" key="2">
    <source>
        <dbReference type="EMBL" id="CAF5124325.1"/>
    </source>
</evidence>
<dbReference type="Proteomes" id="UP000663873">
    <property type="component" value="Unassembled WGS sequence"/>
</dbReference>
<evidence type="ECO:0000313" key="1">
    <source>
        <dbReference type="EMBL" id="CAF4964327.1"/>
    </source>
</evidence>
<keyword evidence="4" id="KW-1185">Reference proteome</keyword>
<gene>
    <name evidence="2" type="ORF">QYT958_LOCUS46274</name>
    <name evidence="1" type="ORF">UJA718_LOCUS48416</name>
</gene>
<organism evidence="2 3">
    <name type="scientific">Rotaria socialis</name>
    <dbReference type="NCBI Taxonomy" id="392032"/>
    <lineage>
        <taxon>Eukaryota</taxon>
        <taxon>Metazoa</taxon>
        <taxon>Spiralia</taxon>
        <taxon>Gnathifera</taxon>
        <taxon>Rotifera</taxon>
        <taxon>Eurotatoria</taxon>
        <taxon>Bdelloidea</taxon>
        <taxon>Philodinida</taxon>
        <taxon>Philodinidae</taxon>
        <taxon>Rotaria</taxon>
    </lineage>
</organism>
<dbReference type="AlphaFoldDB" id="A0A822FCR9"/>
<comment type="caution">
    <text evidence="2">The sequence shown here is derived from an EMBL/GenBank/DDBJ whole genome shotgun (WGS) entry which is preliminary data.</text>
</comment>
<reference evidence="2" key="1">
    <citation type="submission" date="2021-02" db="EMBL/GenBank/DDBJ databases">
        <authorList>
            <person name="Nowell W R."/>
        </authorList>
    </citation>
    <scope>NUCLEOTIDE SEQUENCE</scope>
</reference>
<name>A0A822FCR9_9BILA</name>